<dbReference type="EMBL" id="CP182909">
    <property type="protein sequence ID" value="XPM66638.1"/>
    <property type="molecule type" value="Genomic_DNA"/>
</dbReference>
<evidence type="ECO:0000313" key="2">
    <source>
        <dbReference type="Proteomes" id="UP000095472"/>
    </source>
</evidence>
<proteinExistence type="predicted"/>
<sequence>MKTAVSPHPSSPTPNSQLLIPLISPTLFPINRKGLGSMNETWYIVKDTEGYCQIVPEAPKMWLMTLVSHQPARPEIRLLRKPTRSPNGLV</sequence>
<name>A0ACD5H060_9CYAN</name>
<dbReference type="Proteomes" id="UP000095472">
    <property type="component" value="Chromosome"/>
</dbReference>
<protein>
    <submittedName>
        <fullName evidence="1">Uncharacterized protein</fullName>
    </submittedName>
</protein>
<reference evidence="1 2" key="1">
    <citation type="journal article" date="2016" name="Genome Announc.">
        <title>Draft Genome Sequence of the Thermotolerant Cyanobacterium Desertifilum sp. IPPAS B-1220.</title>
        <authorList>
            <person name="Mironov K.S."/>
            <person name="Sinetova M.A."/>
            <person name="Bolatkhan K."/>
            <person name="Zayadan B.K."/>
            <person name="Ustinova V.V."/>
            <person name="Kupriyanova E.V."/>
            <person name="Skrypnik A.N."/>
            <person name="Gogoleva N.E."/>
            <person name="Gogolev Y.V."/>
            <person name="Los D.A."/>
        </authorList>
    </citation>
    <scope>NUCLEOTIDE SEQUENCE [LARGE SCALE GENOMIC DNA]</scope>
    <source>
        <strain evidence="1 2">IPPAS B-1220</strain>
    </source>
</reference>
<evidence type="ECO:0000313" key="1">
    <source>
        <dbReference type="EMBL" id="XPM66638.1"/>
    </source>
</evidence>
<gene>
    <name evidence="1" type="ORF">BH720_016020</name>
</gene>
<organism evidence="1 2">
    <name type="scientific">Desertifilum tharense IPPAS B-1220</name>
    <dbReference type="NCBI Taxonomy" id="1781255"/>
    <lineage>
        <taxon>Bacteria</taxon>
        <taxon>Bacillati</taxon>
        <taxon>Cyanobacteriota</taxon>
        <taxon>Cyanophyceae</taxon>
        <taxon>Desertifilales</taxon>
        <taxon>Desertifilaceae</taxon>
        <taxon>Desertifilum</taxon>
    </lineage>
</organism>
<accession>A0ACD5H060</accession>
<keyword evidence="2" id="KW-1185">Reference proteome</keyword>